<sequence>MITSQNYQISKTTFHLTVLDSHSFFHQALPKSPNKLDRVRSVLFACDLEEPRCKTDFEKCLMEFTHLRSLELVGGCELLPERIGALKHLTYLNLVDNSKLKRLPKSIFKLQNLQALFLGKGLEELPKDVRYMISLRLLFLITKQKRLPQGGIGCLQCLRFLIIARCENLEYLCEDMQGLKSLRRLVIVKCKSLISLPRSMKYLTALEVLIIVGCEKIDLGLAMEEKKEEEIKPLRLQTVMFGWLPATSALPEQILQRSTDSLHTFMIGYCPNIRELPECVGNLKKLQALTILGCPSLGKRCQRGIGEDWPKIAHIPEIEVRYDEETSD</sequence>
<gene>
    <name evidence="4" type="ORF">DCAF_LOCUS13832</name>
</gene>
<keyword evidence="2" id="KW-0611">Plant defense</keyword>
<dbReference type="AlphaFoldDB" id="A0AAV1RU04"/>
<name>A0AAV1RU04_9ROSI</name>
<dbReference type="InterPro" id="IPR055414">
    <property type="entry name" value="LRR_R13L4/SHOC2-like"/>
</dbReference>
<evidence type="ECO:0000256" key="1">
    <source>
        <dbReference type="ARBA" id="ARBA00022737"/>
    </source>
</evidence>
<dbReference type="Proteomes" id="UP001314170">
    <property type="component" value="Unassembled WGS sequence"/>
</dbReference>
<dbReference type="SUPFAM" id="SSF52047">
    <property type="entry name" value="RNI-like"/>
    <property type="match status" value="1"/>
</dbReference>
<dbReference type="InterPro" id="IPR032675">
    <property type="entry name" value="LRR_dom_sf"/>
</dbReference>
<accession>A0AAV1RU04</accession>
<dbReference type="PANTHER" id="PTHR36766:SF61">
    <property type="entry name" value="NB-ARC DOMAIN DISEASE RESISTANCE PROTEIN"/>
    <property type="match status" value="1"/>
</dbReference>
<evidence type="ECO:0000313" key="5">
    <source>
        <dbReference type="Proteomes" id="UP001314170"/>
    </source>
</evidence>
<evidence type="ECO:0000313" key="4">
    <source>
        <dbReference type="EMBL" id="CAK7338784.1"/>
    </source>
</evidence>
<keyword evidence="5" id="KW-1185">Reference proteome</keyword>
<reference evidence="4 5" key="1">
    <citation type="submission" date="2024-01" db="EMBL/GenBank/DDBJ databases">
        <authorList>
            <person name="Waweru B."/>
        </authorList>
    </citation>
    <scope>NUCLEOTIDE SEQUENCE [LARGE SCALE GENOMIC DNA]</scope>
</reference>
<feature type="domain" description="Disease resistance R13L4/SHOC-2-like LRR" evidence="3">
    <location>
        <begin position="57"/>
        <end position="263"/>
    </location>
</feature>
<proteinExistence type="predicted"/>
<dbReference type="EMBL" id="CAWUPB010001156">
    <property type="protein sequence ID" value="CAK7338784.1"/>
    <property type="molecule type" value="Genomic_DNA"/>
</dbReference>
<dbReference type="GO" id="GO:0006952">
    <property type="term" value="P:defense response"/>
    <property type="evidence" value="ECO:0007669"/>
    <property type="project" value="UniProtKB-KW"/>
</dbReference>
<keyword evidence="1" id="KW-0677">Repeat</keyword>
<dbReference type="PANTHER" id="PTHR36766">
    <property type="entry name" value="PLANT BROAD-SPECTRUM MILDEW RESISTANCE PROTEIN RPW8"/>
    <property type="match status" value="1"/>
</dbReference>
<dbReference type="Gene3D" id="3.80.10.10">
    <property type="entry name" value="Ribonuclease Inhibitor"/>
    <property type="match status" value="2"/>
</dbReference>
<comment type="caution">
    <text evidence="4">The sequence shown here is derived from an EMBL/GenBank/DDBJ whole genome shotgun (WGS) entry which is preliminary data.</text>
</comment>
<dbReference type="Pfam" id="PF23598">
    <property type="entry name" value="LRR_14"/>
    <property type="match status" value="1"/>
</dbReference>
<protein>
    <recommendedName>
        <fullName evidence="3">Disease resistance R13L4/SHOC-2-like LRR domain-containing protein</fullName>
    </recommendedName>
</protein>
<evidence type="ECO:0000259" key="3">
    <source>
        <dbReference type="Pfam" id="PF23598"/>
    </source>
</evidence>
<organism evidence="4 5">
    <name type="scientific">Dovyalis caffra</name>
    <dbReference type="NCBI Taxonomy" id="77055"/>
    <lineage>
        <taxon>Eukaryota</taxon>
        <taxon>Viridiplantae</taxon>
        <taxon>Streptophyta</taxon>
        <taxon>Embryophyta</taxon>
        <taxon>Tracheophyta</taxon>
        <taxon>Spermatophyta</taxon>
        <taxon>Magnoliopsida</taxon>
        <taxon>eudicotyledons</taxon>
        <taxon>Gunneridae</taxon>
        <taxon>Pentapetalae</taxon>
        <taxon>rosids</taxon>
        <taxon>fabids</taxon>
        <taxon>Malpighiales</taxon>
        <taxon>Salicaceae</taxon>
        <taxon>Flacourtieae</taxon>
        <taxon>Dovyalis</taxon>
    </lineage>
</organism>
<evidence type="ECO:0000256" key="2">
    <source>
        <dbReference type="ARBA" id="ARBA00022821"/>
    </source>
</evidence>